<keyword evidence="1" id="KW-0472">Membrane</keyword>
<name>A0A6A6IJ69_9PLEO</name>
<feature type="transmembrane region" description="Helical" evidence="1">
    <location>
        <begin position="116"/>
        <end position="137"/>
    </location>
</feature>
<dbReference type="RefSeq" id="XP_033685273.1">
    <property type="nucleotide sequence ID" value="XM_033823642.1"/>
</dbReference>
<dbReference type="EMBL" id="ML987194">
    <property type="protein sequence ID" value="KAF2250269.1"/>
    <property type="molecule type" value="Genomic_DNA"/>
</dbReference>
<proteinExistence type="predicted"/>
<keyword evidence="1" id="KW-0812">Transmembrane</keyword>
<dbReference type="Proteomes" id="UP000800094">
    <property type="component" value="Unassembled WGS sequence"/>
</dbReference>
<reference evidence="2" key="1">
    <citation type="journal article" date="2020" name="Stud. Mycol.">
        <title>101 Dothideomycetes genomes: a test case for predicting lifestyles and emergence of pathogens.</title>
        <authorList>
            <person name="Haridas S."/>
            <person name="Albert R."/>
            <person name="Binder M."/>
            <person name="Bloem J."/>
            <person name="Labutti K."/>
            <person name="Salamov A."/>
            <person name="Andreopoulos B."/>
            <person name="Baker S."/>
            <person name="Barry K."/>
            <person name="Bills G."/>
            <person name="Bluhm B."/>
            <person name="Cannon C."/>
            <person name="Castanera R."/>
            <person name="Culley D."/>
            <person name="Daum C."/>
            <person name="Ezra D."/>
            <person name="Gonzalez J."/>
            <person name="Henrissat B."/>
            <person name="Kuo A."/>
            <person name="Liang C."/>
            <person name="Lipzen A."/>
            <person name="Lutzoni F."/>
            <person name="Magnuson J."/>
            <person name="Mondo S."/>
            <person name="Nolan M."/>
            <person name="Ohm R."/>
            <person name="Pangilinan J."/>
            <person name="Park H.-J."/>
            <person name="Ramirez L."/>
            <person name="Alfaro M."/>
            <person name="Sun H."/>
            <person name="Tritt A."/>
            <person name="Yoshinaga Y."/>
            <person name="Zwiers L.-H."/>
            <person name="Turgeon B."/>
            <person name="Goodwin S."/>
            <person name="Spatafora J."/>
            <person name="Crous P."/>
            <person name="Grigoriev I."/>
        </authorList>
    </citation>
    <scope>NUCLEOTIDE SEQUENCE</scope>
    <source>
        <strain evidence="2">CBS 122368</strain>
    </source>
</reference>
<keyword evidence="1" id="KW-1133">Transmembrane helix</keyword>
<gene>
    <name evidence="2" type="ORF">BU26DRAFT_425764</name>
</gene>
<feature type="transmembrane region" description="Helical" evidence="1">
    <location>
        <begin position="20"/>
        <end position="38"/>
    </location>
</feature>
<evidence type="ECO:0000313" key="3">
    <source>
        <dbReference type="Proteomes" id="UP000800094"/>
    </source>
</evidence>
<feature type="transmembrane region" description="Helical" evidence="1">
    <location>
        <begin position="83"/>
        <end position="104"/>
    </location>
</feature>
<organism evidence="2 3">
    <name type="scientific">Trematosphaeria pertusa</name>
    <dbReference type="NCBI Taxonomy" id="390896"/>
    <lineage>
        <taxon>Eukaryota</taxon>
        <taxon>Fungi</taxon>
        <taxon>Dikarya</taxon>
        <taxon>Ascomycota</taxon>
        <taxon>Pezizomycotina</taxon>
        <taxon>Dothideomycetes</taxon>
        <taxon>Pleosporomycetidae</taxon>
        <taxon>Pleosporales</taxon>
        <taxon>Massarineae</taxon>
        <taxon>Trematosphaeriaceae</taxon>
        <taxon>Trematosphaeria</taxon>
    </lineage>
</organism>
<dbReference type="GeneID" id="54576972"/>
<dbReference type="OrthoDB" id="5241710at2759"/>
<accession>A0A6A6IJ69</accession>
<dbReference type="AlphaFoldDB" id="A0A6A6IJ69"/>
<sequence>MPPILSFKIISKSVPHSLRALSVITFPPAFLFLLITGIASSRVNPAICILPLFFSSLWSLFLLANERTCGCAASGLTGTPMHLLVDLALGIWLLVCLIVTWVVFPQRWWHDYVGLVMLGSYGTVFVMWNFAVHLYFVAGQVYEALAPGAGAQYPSACAQCRYGPFPLRIRIETRSPVVAEGGYAPLLDGRKGSVEQERRDVGDEVV</sequence>
<evidence type="ECO:0000256" key="1">
    <source>
        <dbReference type="SAM" id="Phobius"/>
    </source>
</evidence>
<feature type="transmembrane region" description="Helical" evidence="1">
    <location>
        <begin position="44"/>
        <end position="63"/>
    </location>
</feature>
<evidence type="ECO:0008006" key="4">
    <source>
        <dbReference type="Google" id="ProtNLM"/>
    </source>
</evidence>
<evidence type="ECO:0000313" key="2">
    <source>
        <dbReference type="EMBL" id="KAF2250269.1"/>
    </source>
</evidence>
<protein>
    <recommendedName>
        <fullName evidence="4">MARVEL domain-containing protein</fullName>
    </recommendedName>
</protein>
<keyword evidence="3" id="KW-1185">Reference proteome</keyword>